<dbReference type="Gene3D" id="6.10.250.2940">
    <property type="match status" value="1"/>
</dbReference>
<dbReference type="FunFam" id="2.40.40.20:FF:000019">
    <property type="entry name" value="DNA-directed RNA polymerase II subunit RPB1"/>
    <property type="match status" value="1"/>
</dbReference>
<keyword evidence="4 14" id="KW-0240">DNA-directed RNA polymerase</keyword>
<dbReference type="GO" id="GO:0006351">
    <property type="term" value="P:DNA-templated transcription"/>
    <property type="evidence" value="ECO:0007669"/>
    <property type="project" value="InterPro"/>
</dbReference>
<dbReference type="SMART" id="SM00663">
    <property type="entry name" value="RPOLA_N"/>
    <property type="match status" value="1"/>
</dbReference>
<dbReference type="InterPro" id="IPR044893">
    <property type="entry name" value="RNA_pol_Rpb1_clamp_domain"/>
</dbReference>
<keyword evidence="17" id="KW-1185">Reference proteome</keyword>
<dbReference type="InterPro" id="IPR042102">
    <property type="entry name" value="RNA_pol_Rpb1_3_sf"/>
</dbReference>
<evidence type="ECO:0000256" key="7">
    <source>
        <dbReference type="ARBA" id="ARBA00022723"/>
    </source>
</evidence>
<evidence type="ECO:0000313" key="17">
    <source>
        <dbReference type="Proteomes" id="UP000054350"/>
    </source>
</evidence>
<evidence type="ECO:0000256" key="11">
    <source>
        <dbReference type="ARBA" id="ARBA00023242"/>
    </source>
</evidence>
<reference evidence="16 17" key="1">
    <citation type="submission" date="2009-11" db="EMBL/GenBank/DDBJ databases">
        <title>Annotation of Allomyces macrogynus ATCC 38327.</title>
        <authorList>
            <consortium name="The Broad Institute Genome Sequencing Platform"/>
            <person name="Russ C."/>
            <person name="Cuomo C."/>
            <person name="Burger G."/>
            <person name="Gray M.W."/>
            <person name="Holland P.W.H."/>
            <person name="King N."/>
            <person name="Lang F.B.F."/>
            <person name="Roger A.J."/>
            <person name="Ruiz-Trillo I."/>
            <person name="Young S.K."/>
            <person name="Zeng Q."/>
            <person name="Gargeya S."/>
            <person name="Fitzgerald M."/>
            <person name="Haas B."/>
            <person name="Abouelleil A."/>
            <person name="Alvarado L."/>
            <person name="Arachchi H.M."/>
            <person name="Berlin A."/>
            <person name="Chapman S.B."/>
            <person name="Gearin G."/>
            <person name="Goldberg J."/>
            <person name="Griggs A."/>
            <person name="Gujja S."/>
            <person name="Hansen M."/>
            <person name="Heiman D."/>
            <person name="Howarth C."/>
            <person name="Larimer J."/>
            <person name="Lui A."/>
            <person name="MacDonald P.J.P."/>
            <person name="McCowen C."/>
            <person name="Montmayeur A."/>
            <person name="Murphy C."/>
            <person name="Neiman D."/>
            <person name="Pearson M."/>
            <person name="Priest M."/>
            <person name="Roberts A."/>
            <person name="Saif S."/>
            <person name="Shea T."/>
            <person name="Sisk P."/>
            <person name="Stolte C."/>
            <person name="Sykes S."/>
            <person name="Wortman J."/>
            <person name="Nusbaum C."/>
            <person name="Birren B."/>
        </authorList>
    </citation>
    <scope>NUCLEOTIDE SEQUENCE [LARGE SCALE GENOMIC DNA]</scope>
    <source>
        <strain evidence="16 17">ATCC 38327</strain>
    </source>
</reference>
<evidence type="ECO:0000259" key="15">
    <source>
        <dbReference type="SMART" id="SM00663"/>
    </source>
</evidence>
<dbReference type="InterPro" id="IPR035698">
    <property type="entry name" value="RNAP_III_Rpc1_C"/>
</dbReference>
<evidence type="ECO:0000256" key="14">
    <source>
        <dbReference type="RuleBase" id="RU004279"/>
    </source>
</evidence>
<keyword evidence="6 14" id="KW-0548">Nucleotidyltransferase</keyword>
<dbReference type="GO" id="GO:0003899">
    <property type="term" value="F:DNA-directed RNA polymerase activity"/>
    <property type="evidence" value="ECO:0007669"/>
    <property type="project" value="UniProtKB-EC"/>
</dbReference>
<comment type="similarity">
    <text evidence="2 14">Belongs to the RNA polymerase beta' chain family.</text>
</comment>
<comment type="subcellular location">
    <subcellularLocation>
        <location evidence="1">Nucleus</location>
    </subcellularLocation>
</comment>
<protein>
    <recommendedName>
        <fullName evidence="14">DNA-directed RNA polymerase subunit</fullName>
        <ecNumber evidence="14">2.7.7.6</ecNumber>
    </recommendedName>
</protein>
<dbReference type="OrthoDB" id="270392at2759"/>
<proteinExistence type="inferred from homology"/>
<dbReference type="FunFam" id="1.10.274.100:FF:000008">
    <property type="entry name" value="DNA-directed RNA polymerase subunit"/>
    <property type="match status" value="1"/>
</dbReference>
<keyword evidence="8" id="KW-0862">Zinc</keyword>
<dbReference type="Gene3D" id="1.10.150.390">
    <property type="match status" value="1"/>
</dbReference>
<dbReference type="Pfam" id="PF04998">
    <property type="entry name" value="RNA_pol_Rpb1_5"/>
    <property type="match status" value="1"/>
</dbReference>
<dbReference type="VEuPathDB" id="FungiDB:AMAG_06608"/>
<name>A0A0L0SEG7_ALLM3</name>
<dbReference type="CDD" id="cd02583">
    <property type="entry name" value="RNAP_III_RPC1_N"/>
    <property type="match status" value="1"/>
</dbReference>
<accession>A0A0L0SEG7</accession>
<dbReference type="EMBL" id="GG745337">
    <property type="protein sequence ID" value="KNE60842.1"/>
    <property type="molecule type" value="Genomic_DNA"/>
</dbReference>
<dbReference type="Pfam" id="PF05000">
    <property type="entry name" value="RNA_pol_Rpb1_4"/>
    <property type="match status" value="1"/>
</dbReference>
<evidence type="ECO:0000256" key="13">
    <source>
        <dbReference type="ARBA" id="ARBA00058108"/>
    </source>
</evidence>
<keyword evidence="9" id="KW-0460">Magnesium</keyword>
<dbReference type="GO" id="GO:0003677">
    <property type="term" value="F:DNA binding"/>
    <property type="evidence" value="ECO:0007669"/>
    <property type="project" value="InterPro"/>
</dbReference>
<gene>
    <name evidence="16" type="ORF">AMAG_06608</name>
</gene>
<evidence type="ECO:0000256" key="9">
    <source>
        <dbReference type="ARBA" id="ARBA00022842"/>
    </source>
</evidence>
<dbReference type="InterPro" id="IPR007066">
    <property type="entry name" value="RNA_pol_Rpb1_3"/>
</dbReference>
<dbReference type="OMA" id="NMNSIHN"/>
<dbReference type="Gene3D" id="3.30.1490.180">
    <property type="entry name" value="RNA polymerase ii"/>
    <property type="match status" value="1"/>
</dbReference>
<reference evidence="17" key="2">
    <citation type="submission" date="2009-11" db="EMBL/GenBank/DDBJ databases">
        <title>The Genome Sequence of Allomyces macrogynus strain ATCC 38327.</title>
        <authorList>
            <consortium name="The Broad Institute Genome Sequencing Platform"/>
            <person name="Russ C."/>
            <person name="Cuomo C."/>
            <person name="Shea T."/>
            <person name="Young S.K."/>
            <person name="Zeng Q."/>
            <person name="Koehrsen M."/>
            <person name="Haas B."/>
            <person name="Borodovsky M."/>
            <person name="Guigo R."/>
            <person name="Alvarado L."/>
            <person name="Berlin A."/>
            <person name="Borenstein D."/>
            <person name="Chen Z."/>
            <person name="Engels R."/>
            <person name="Freedman E."/>
            <person name="Gellesch M."/>
            <person name="Goldberg J."/>
            <person name="Griggs A."/>
            <person name="Gujja S."/>
            <person name="Heiman D."/>
            <person name="Hepburn T."/>
            <person name="Howarth C."/>
            <person name="Jen D."/>
            <person name="Larson L."/>
            <person name="Lewis B."/>
            <person name="Mehta T."/>
            <person name="Park D."/>
            <person name="Pearson M."/>
            <person name="Roberts A."/>
            <person name="Saif S."/>
            <person name="Shenoy N."/>
            <person name="Sisk P."/>
            <person name="Stolte C."/>
            <person name="Sykes S."/>
            <person name="Walk T."/>
            <person name="White J."/>
            <person name="Yandava C."/>
            <person name="Burger G."/>
            <person name="Gray M.W."/>
            <person name="Holland P.W.H."/>
            <person name="King N."/>
            <person name="Lang F.B.F."/>
            <person name="Roger A.J."/>
            <person name="Ruiz-Trillo I."/>
            <person name="Lander E."/>
            <person name="Nusbaum C."/>
        </authorList>
    </citation>
    <scope>NUCLEOTIDE SEQUENCE [LARGE SCALE GENOMIC DNA]</scope>
    <source>
        <strain evidence="17">ATCC 38327</strain>
    </source>
</reference>
<dbReference type="EC" id="2.7.7.6" evidence="14"/>
<dbReference type="Pfam" id="PF04983">
    <property type="entry name" value="RNA_pol_Rpb1_3"/>
    <property type="match status" value="1"/>
</dbReference>
<comment type="subunit">
    <text evidence="3">Component of the RNA polymerase III (Pol III) complex consisting of 17 subunits.</text>
</comment>
<comment type="catalytic activity">
    <reaction evidence="12 14">
        <text>RNA(n) + a ribonucleoside 5'-triphosphate = RNA(n+1) + diphosphate</text>
        <dbReference type="Rhea" id="RHEA:21248"/>
        <dbReference type="Rhea" id="RHEA-COMP:14527"/>
        <dbReference type="Rhea" id="RHEA-COMP:17342"/>
        <dbReference type="ChEBI" id="CHEBI:33019"/>
        <dbReference type="ChEBI" id="CHEBI:61557"/>
        <dbReference type="ChEBI" id="CHEBI:140395"/>
        <dbReference type="EC" id="2.7.7.6"/>
    </reaction>
</comment>
<dbReference type="CDD" id="cd02736">
    <property type="entry name" value="RNAP_III_Rpc1_C"/>
    <property type="match status" value="1"/>
</dbReference>
<dbReference type="GO" id="GO:0000428">
    <property type="term" value="C:DNA-directed RNA polymerase complex"/>
    <property type="evidence" value="ECO:0007669"/>
    <property type="project" value="UniProtKB-KW"/>
</dbReference>
<dbReference type="InterPro" id="IPR007081">
    <property type="entry name" value="RNA_pol_Rpb1_5"/>
</dbReference>
<dbReference type="InterPro" id="IPR007083">
    <property type="entry name" value="RNA_pol_Rpb1_4"/>
</dbReference>
<evidence type="ECO:0000256" key="2">
    <source>
        <dbReference type="ARBA" id="ARBA00006460"/>
    </source>
</evidence>
<dbReference type="GO" id="GO:0005634">
    <property type="term" value="C:nucleus"/>
    <property type="evidence" value="ECO:0007669"/>
    <property type="project" value="UniProtKB-SubCell"/>
</dbReference>
<dbReference type="PANTHER" id="PTHR48446:SF1">
    <property type="entry name" value="DNA-DIRECTED RNA POLYMERASE SUBUNIT BETA' N-TERMINAL SECTION"/>
    <property type="match status" value="1"/>
</dbReference>
<dbReference type="InterPro" id="IPR007080">
    <property type="entry name" value="RNA_pol_Rpb1_1"/>
</dbReference>
<dbReference type="FunFam" id="1.10.132.30:FF:000001">
    <property type="entry name" value="DNA-directed RNA polymerase subunit"/>
    <property type="match status" value="1"/>
</dbReference>
<dbReference type="eggNOG" id="KOG0261">
    <property type="taxonomic scope" value="Eukaryota"/>
</dbReference>
<dbReference type="STRING" id="578462.A0A0L0SEG7"/>
<dbReference type="Gene3D" id="1.10.274.100">
    <property type="entry name" value="RNA polymerase Rpb1, domain 3"/>
    <property type="match status" value="1"/>
</dbReference>
<evidence type="ECO:0000256" key="8">
    <source>
        <dbReference type="ARBA" id="ARBA00022833"/>
    </source>
</evidence>
<evidence type="ECO:0000256" key="12">
    <source>
        <dbReference type="ARBA" id="ARBA00048552"/>
    </source>
</evidence>
<evidence type="ECO:0000256" key="10">
    <source>
        <dbReference type="ARBA" id="ARBA00023163"/>
    </source>
</evidence>
<dbReference type="InterPro" id="IPR035697">
    <property type="entry name" value="RNAP_III_RPC1_N"/>
</dbReference>
<dbReference type="Gene3D" id="1.10.132.30">
    <property type="match status" value="1"/>
</dbReference>
<dbReference type="Gene3D" id="6.20.50.80">
    <property type="match status" value="1"/>
</dbReference>
<dbReference type="Pfam" id="PF00623">
    <property type="entry name" value="RNA_pol_Rpb1_2"/>
    <property type="match status" value="1"/>
</dbReference>
<dbReference type="InterPro" id="IPR000722">
    <property type="entry name" value="RNA_pol_asu"/>
</dbReference>
<dbReference type="PANTHER" id="PTHR48446">
    <property type="entry name" value="DNA-DIRECTED RNA POLYMERASE SUBUNIT BETA' N-TERMINAL SECTION"/>
    <property type="match status" value="1"/>
</dbReference>
<evidence type="ECO:0000256" key="4">
    <source>
        <dbReference type="ARBA" id="ARBA00022478"/>
    </source>
</evidence>
<evidence type="ECO:0000256" key="5">
    <source>
        <dbReference type="ARBA" id="ARBA00022679"/>
    </source>
</evidence>
<evidence type="ECO:0000256" key="3">
    <source>
        <dbReference type="ARBA" id="ARBA00011206"/>
    </source>
</evidence>
<dbReference type="FunFam" id="1.10.150.390:FF:000004">
    <property type="entry name" value="DNA-directed RNA polymerase subunit"/>
    <property type="match status" value="1"/>
</dbReference>
<comment type="function">
    <text evidence="13">DNA-dependent RNA polymerase catalyzes the transcription of DNA into RNA using the four ribonucleoside triphosphates as substrates. Largest and catalytic core component of RNA polymerase III which synthesizes small RNAs, such as 5S rRNA and tRNAs. Forms the polymerase active center together with the second largest subunit. A single-stranded DNA template strand of the promoter is positioned within the central active site cleft of Pol III. A bridging helix emanates from RPC1 and crosses the cleft near the catalytic site and is thought to promote translocation of Pol III by acting as a ratchet that moves the RNA-DNA hybrid through the active site by switching from straight to bent conformations at each step of nucleotide addition.</text>
</comment>
<dbReference type="Proteomes" id="UP000054350">
    <property type="component" value="Unassembled WGS sequence"/>
</dbReference>
<keyword evidence="11" id="KW-0539">Nucleus</keyword>
<keyword evidence="10 14" id="KW-0804">Transcription</keyword>
<keyword evidence="7" id="KW-0479">Metal-binding</keyword>
<dbReference type="InterPro" id="IPR038120">
    <property type="entry name" value="Rpb1_funnel_sf"/>
</dbReference>
<dbReference type="Gene3D" id="4.10.860.120">
    <property type="entry name" value="RNA polymerase II, clamp domain"/>
    <property type="match status" value="1"/>
</dbReference>
<keyword evidence="5 14" id="KW-0808">Transferase</keyword>
<evidence type="ECO:0000256" key="6">
    <source>
        <dbReference type="ARBA" id="ARBA00022695"/>
    </source>
</evidence>
<dbReference type="GO" id="GO:0046872">
    <property type="term" value="F:metal ion binding"/>
    <property type="evidence" value="ECO:0007669"/>
    <property type="project" value="UniProtKB-KW"/>
</dbReference>
<dbReference type="InterPro" id="IPR006592">
    <property type="entry name" value="RNA_pol_N"/>
</dbReference>
<dbReference type="InterPro" id="IPR015700">
    <property type="entry name" value="RPC1"/>
</dbReference>
<dbReference type="NCBIfam" id="NF006336">
    <property type="entry name" value="PRK08566.1"/>
    <property type="match status" value="1"/>
</dbReference>
<organism evidence="16 17">
    <name type="scientific">Allomyces macrogynus (strain ATCC 38327)</name>
    <name type="common">Allomyces javanicus var. macrogynus</name>
    <dbReference type="NCBI Taxonomy" id="578462"/>
    <lineage>
        <taxon>Eukaryota</taxon>
        <taxon>Fungi</taxon>
        <taxon>Fungi incertae sedis</taxon>
        <taxon>Blastocladiomycota</taxon>
        <taxon>Blastocladiomycetes</taxon>
        <taxon>Blastocladiales</taxon>
        <taxon>Blastocladiaceae</taxon>
        <taxon>Allomyces</taxon>
    </lineage>
</organism>
<dbReference type="Gene3D" id="2.40.40.20">
    <property type="match status" value="1"/>
</dbReference>
<evidence type="ECO:0000313" key="16">
    <source>
        <dbReference type="EMBL" id="KNE60842.1"/>
    </source>
</evidence>
<feature type="domain" description="RNA polymerase N-terminal" evidence="15">
    <location>
        <begin position="253"/>
        <end position="556"/>
    </location>
</feature>
<evidence type="ECO:0000256" key="1">
    <source>
        <dbReference type="ARBA" id="ARBA00004123"/>
    </source>
</evidence>
<sequence>MSRGRKVVQPILDDNPKLLREVGFGVHGQEEIAKVAVTAISCKDSYSFADGRRSVVPNGPLDRRLGPSEKAATCDTCNRGLADCPGHWGYVPLAVPLFHVGFFRTIITTLQNICKCCGHVLLGEVARRALLRKLTMAGPDLRRRQEILKELNTECKKQTTCPQPTCRAPNGTVKKFGPLKIVHEPFRSKKLKEEQESYRATFQAVTAGVPGTAPYINKVLQELDPETVYQLFEKIPSEDVVLLGFDADEGHPKRFLWTYLPVPPGLIRPSVVQDANTSNEDDLTIKLTEIINTNAMIRRAKRAGEAMSTYMELWDFMSLTAGLYINSEMPGIPLSMAANKGARGLSQRLKGKQGRFRGNLSGKRVDFSGRTVISPDPNLRIDQVGVPQHVAKILTYPERVTEANIEMLRERVRNGTEQWPGANYVTEKSGLKKFLKFGDRNHLASKLRVGDTVERHLHDGDIVLFNRQPSLHKLSIMAHYAKVLPHRTFRFNECVCTPYNADFDGDEMNLHLPQTEEARAEARELMGVKHNLVTPRNGEPIIAATQDFITASYLMSRKSTFFTRHELSQFLMAMGSDIRFDLPPPAIIKPCRLWTGKQLLSLLLRPNKQCDVRVNLEAKTRDYSKIPHPDLCPKDAWLVIDNSDVMCGAWDKAVVGDGNKNSVFYVLLRDYGPERAAECMNRLAKLCARWLGTRGFSIGINDVQPSKALTDRKADLVTNGYNRCDELIVQAKLGKLENQPGCNIEQTLESKISGILSKIRDDAGQICMTELNKHNAPLIMSLCGSKGSKINVCQMVVCVGQQIVGGSRVGSGFEDRTLPHFHKHSKEPAAKGFVRNSFYTGLTPTEFFFHAVSGREGLVDTAVKTAETGYMQRRLMKALEDLTVHYDGTVRSATKAIVQFEYGDDSLDPTTIEGDNQPVAFHRNLQHAMNIARAKGDRALLPDEITTRVLAVTSEPGWKRHLHTHGLRPDFMELDDVSVMGTGDDVQKVEFVDELRSFIEDQVVAPRRALLKSNLREYVAKVHPLTQRQLDAFLAICKRKYLNAIMEPGTAVGAVGAQSIGEPGTQMTLKTFHFAGVASMNVTLGVPRIKEIINAAKTISTPIITAKLESEKKDMGAAATRKAKVKVKTIGKGPAHSELAARIVKGRVEKTLLGDVTHFMEINYTEQGAHLLVEIDLATVAKLQLEVDLYTMCNAILGTKALKLTTDQIAVQPPNQIRIHAKSMRDLHQYKRLLPEVIVKGIPSVNRAVISEERGEFKLHAEGYGLRFVMNTDGVDGKETRSNHIMEVQQVLGIEAARNTIIDEIQNTMKSHGMTIDPRHVMLLGDTMTNRGEVLGITRFGVSKMKDSALMLASFEKTTDHLFDAARYAKRDPIEGVSECIIMGQPMPIGSGLFKLLQKDVVAAAPRVTPRLLFDRPEFHV</sequence>
<dbReference type="Pfam" id="PF04997">
    <property type="entry name" value="RNA_pol_Rpb1_1"/>
    <property type="match status" value="1"/>
</dbReference>
<dbReference type="SUPFAM" id="SSF64484">
    <property type="entry name" value="beta and beta-prime subunits of DNA dependent RNA-polymerase"/>
    <property type="match status" value="1"/>
</dbReference>
<dbReference type="FunFam" id="3.30.1490.180:FF:000002">
    <property type="entry name" value="DNA-directed RNA polymerase subunit"/>
    <property type="match status" value="1"/>
</dbReference>